<dbReference type="SMART" id="SM00421">
    <property type="entry name" value="HTH_LUXR"/>
    <property type="match status" value="1"/>
</dbReference>
<dbReference type="GO" id="GO:0003677">
    <property type="term" value="F:DNA binding"/>
    <property type="evidence" value="ECO:0007669"/>
    <property type="project" value="UniProtKB-KW"/>
</dbReference>
<dbReference type="Pfam" id="PF00196">
    <property type="entry name" value="GerE"/>
    <property type="match status" value="1"/>
</dbReference>
<sequence length="206" mass="21817">MRLVGAGVLRAVLAAGLAALGWTCVRDPAGLAVCAAVIVHEHGVLSSDLVAECVAHAMPTVVVGSVRCPRELIIAVRAGATSVVDRDLPVPELLAAVQQGLTDTSRHGALVEGLRLRMRLQERLDRLTPRERTVLTDLAAGLAAAEIAHREHVSLTTVRTHIRSILLKLNVSSQLAAVAAGRAGWRELNLPDHAVHARQAVAGHQF</sequence>
<evidence type="ECO:0000313" key="4">
    <source>
        <dbReference type="Proteomes" id="UP000199651"/>
    </source>
</evidence>
<evidence type="ECO:0000256" key="1">
    <source>
        <dbReference type="ARBA" id="ARBA00023125"/>
    </source>
</evidence>
<dbReference type="SUPFAM" id="SSF46894">
    <property type="entry name" value="C-terminal effector domain of the bipartite response regulators"/>
    <property type="match status" value="1"/>
</dbReference>
<dbReference type="InterPro" id="IPR016032">
    <property type="entry name" value="Sig_transdc_resp-reg_C-effctor"/>
</dbReference>
<dbReference type="Proteomes" id="UP000199651">
    <property type="component" value="Unassembled WGS sequence"/>
</dbReference>
<proteinExistence type="predicted"/>
<keyword evidence="1" id="KW-0238">DNA-binding</keyword>
<protein>
    <submittedName>
        <fullName evidence="3">Regulatory protein, luxR family</fullName>
    </submittedName>
</protein>
<dbReference type="PANTHER" id="PTHR43214">
    <property type="entry name" value="TWO-COMPONENT RESPONSE REGULATOR"/>
    <property type="match status" value="1"/>
</dbReference>
<evidence type="ECO:0000313" key="3">
    <source>
        <dbReference type="EMBL" id="SDO01831.1"/>
    </source>
</evidence>
<feature type="domain" description="HTH luxR-type" evidence="2">
    <location>
        <begin position="120"/>
        <end position="185"/>
    </location>
</feature>
<dbReference type="OrthoDB" id="3698545at2"/>
<gene>
    <name evidence="3" type="ORF">SAMN05192558_101659</name>
</gene>
<dbReference type="Gene3D" id="3.40.50.2300">
    <property type="match status" value="1"/>
</dbReference>
<dbReference type="PRINTS" id="PR00038">
    <property type="entry name" value="HTHLUXR"/>
</dbReference>
<accession>A0A1H0G4R9</accession>
<dbReference type="PROSITE" id="PS50043">
    <property type="entry name" value="HTH_LUXR_2"/>
    <property type="match status" value="1"/>
</dbReference>
<dbReference type="InterPro" id="IPR039420">
    <property type="entry name" value="WalR-like"/>
</dbReference>
<keyword evidence="4" id="KW-1185">Reference proteome</keyword>
<dbReference type="EMBL" id="FNJB01000001">
    <property type="protein sequence ID" value="SDO01831.1"/>
    <property type="molecule type" value="Genomic_DNA"/>
</dbReference>
<organism evidence="3 4">
    <name type="scientific">Actinokineospora alba</name>
    <dbReference type="NCBI Taxonomy" id="504798"/>
    <lineage>
        <taxon>Bacteria</taxon>
        <taxon>Bacillati</taxon>
        <taxon>Actinomycetota</taxon>
        <taxon>Actinomycetes</taxon>
        <taxon>Pseudonocardiales</taxon>
        <taxon>Pseudonocardiaceae</taxon>
        <taxon>Actinokineospora</taxon>
    </lineage>
</organism>
<dbReference type="AlphaFoldDB" id="A0A1H0G4R9"/>
<dbReference type="GO" id="GO:0006355">
    <property type="term" value="P:regulation of DNA-templated transcription"/>
    <property type="evidence" value="ECO:0007669"/>
    <property type="project" value="InterPro"/>
</dbReference>
<reference evidence="4" key="1">
    <citation type="submission" date="2016-10" db="EMBL/GenBank/DDBJ databases">
        <authorList>
            <person name="Varghese N."/>
            <person name="Submissions S."/>
        </authorList>
    </citation>
    <scope>NUCLEOTIDE SEQUENCE [LARGE SCALE GENOMIC DNA]</scope>
    <source>
        <strain evidence="4">IBRC-M 10655</strain>
    </source>
</reference>
<name>A0A1H0G4R9_9PSEU</name>
<evidence type="ECO:0000259" key="2">
    <source>
        <dbReference type="PROSITE" id="PS50043"/>
    </source>
</evidence>
<dbReference type="RefSeq" id="WP_091369714.1">
    <property type="nucleotide sequence ID" value="NZ_FNDV01000003.1"/>
</dbReference>
<dbReference type="STRING" id="504798.SAMN05421871_103212"/>
<dbReference type="InterPro" id="IPR000792">
    <property type="entry name" value="Tscrpt_reg_LuxR_C"/>
</dbReference>